<name>A0A9Q1EWQ2_SYNKA</name>
<dbReference type="InterPro" id="IPR006939">
    <property type="entry name" value="SNF5"/>
</dbReference>
<accession>A0A9Q1EWQ2</accession>
<comment type="caution">
    <text evidence="1">The sequence shown here is derived from an EMBL/GenBank/DDBJ whole genome shotgun (WGS) entry which is preliminary data.</text>
</comment>
<organism evidence="1 2">
    <name type="scientific">Synaphobranchus kaupii</name>
    <name type="common">Kaup's arrowtooth eel</name>
    <dbReference type="NCBI Taxonomy" id="118154"/>
    <lineage>
        <taxon>Eukaryota</taxon>
        <taxon>Metazoa</taxon>
        <taxon>Chordata</taxon>
        <taxon>Craniata</taxon>
        <taxon>Vertebrata</taxon>
        <taxon>Euteleostomi</taxon>
        <taxon>Actinopterygii</taxon>
        <taxon>Neopterygii</taxon>
        <taxon>Teleostei</taxon>
        <taxon>Anguilliformes</taxon>
        <taxon>Synaphobranchidae</taxon>
        <taxon>Synaphobranchus</taxon>
    </lineage>
</organism>
<sequence>MKGSEERMQGVKLFLSLRSFDDHDPAVIHENAGQAEVLVPIRLDMEIDGQKLRDAFTWNMNDVQRSS</sequence>
<dbReference type="AlphaFoldDB" id="A0A9Q1EWQ2"/>
<dbReference type="Proteomes" id="UP001152622">
    <property type="component" value="Chromosome 11"/>
</dbReference>
<dbReference type="GO" id="GO:0006338">
    <property type="term" value="P:chromatin remodeling"/>
    <property type="evidence" value="ECO:0007669"/>
    <property type="project" value="InterPro"/>
</dbReference>
<dbReference type="GO" id="GO:0000228">
    <property type="term" value="C:nuclear chromosome"/>
    <property type="evidence" value="ECO:0007669"/>
    <property type="project" value="InterPro"/>
</dbReference>
<protein>
    <submittedName>
        <fullName evidence="1">Uncharacterized protein</fullName>
    </submittedName>
</protein>
<dbReference type="EMBL" id="JAINUF010000011">
    <property type="protein sequence ID" value="KAJ8346548.1"/>
    <property type="molecule type" value="Genomic_DNA"/>
</dbReference>
<dbReference type="OrthoDB" id="515064at2759"/>
<evidence type="ECO:0000313" key="2">
    <source>
        <dbReference type="Proteomes" id="UP001152622"/>
    </source>
</evidence>
<proteinExistence type="predicted"/>
<evidence type="ECO:0000313" key="1">
    <source>
        <dbReference type="EMBL" id="KAJ8346548.1"/>
    </source>
</evidence>
<keyword evidence="2" id="KW-1185">Reference proteome</keyword>
<reference evidence="1" key="1">
    <citation type="journal article" date="2023" name="Science">
        <title>Genome structures resolve the early diversification of teleost fishes.</title>
        <authorList>
            <person name="Parey E."/>
            <person name="Louis A."/>
            <person name="Montfort J."/>
            <person name="Bouchez O."/>
            <person name="Roques C."/>
            <person name="Iampietro C."/>
            <person name="Lluch J."/>
            <person name="Castinel A."/>
            <person name="Donnadieu C."/>
            <person name="Desvignes T."/>
            <person name="Floi Bucao C."/>
            <person name="Jouanno E."/>
            <person name="Wen M."/>
            <person name="Mejri S."/>
            <person name="Dirks R."/>
            <person name="Jansen H."/>
            <person name="Henkel C."/>
            <person name="Chen W.J."/>
            <person name="Zahm M."/>
            <person name="Cabau C."/>
            <person name="Klopp C."/>
            <person name="Thompson A.W."/>
            <person name="Robinson-Rechavi M."/>
            <person name="Braasch I."/>
            <person name="Lecointre G."/>
            <person name="Bobe J."/>
            <person name="Postlethwait J.H."/>
            <person name="Berthelot C."/>
            <person name="Roest Crollius H."/>
            <person name="Guiguen Y."/>
        </authorList>
    </citation>
    <scope>NUCLEOTIDE SEQUENCE</scope>
    <source>
        <strain evidence="1">WJC10195</strain>
    </source>
</reference>
<dbReference type="Pfam" id="PF04855">
    <property type="entry name" value="SNF5"/>
    <property type="match status" value="1"/>
</dbReference>
<gene>
    <name evidence="1" type="ORF">SKAU_G00279490</name>
</gene>